<name>A0A6P3VRL7_CLUHA</name>
<dbReference type="GO" id="GO:0004550">
    <property type="term" value="F:nucleoside diphosphate kinase activity"/>
    <property type="evidence" value="ECO:0007669"/>
    <property type="project" value="TreeGrafter"/>
</dbReference>
<evidence type="ECO:0000313" key="18">
    <source>
        <dbReference type="RefSeq" id="XP_012678414.1"/>
    </source>
</evidence>
<keyword evidence="9" id="KW-0175">Coiled coil</keyword>
<dbReference type="Proteomes" id="UP000515152">
    <property type="component" value="Chromosome 14"/>
</dbReference>
<evidence type="ECO:0000256" key="6">
    <source>
        <dbReference type="ARBA" id="ARBA00022840"/>
    </source>
</evidence>
<dbReference type="SUPFAM" id="SSF52540">
    <property type="entry name" value="P-loop containing nucleoside triphosphate hydrolases"/>
    <property type="match status" value="1"/>
</dbReference>
<dbReference type="Pfam" id="PF02223">
    <property type="entry name" value="Thymidylate_kin"/>
    <property type="match status" value="1"/>
</dbReference>
<feature type="domain" description="Thymidylate kinase-like" evidence="16">
    <location>
        <begin position="294"/>
        <end position="408"/>
    </location>
</feature>
<keyword evidence="17" id="KW-1185">Reference proteome</keyword>
<evidence type="ECO:0000256" key="5">
    <source>
        <dbReference type="ARBA" id="ARBA00022777"/>
    </source>
</evidence>
<evidence type="ECO:0000256" key="14">
    <source>
        <dbReference type="ARBA" id="ARBA00070686"/>
    </source>
</evidence>
<dbReference type="RefSeq" id="XP_012678414.1">
    <property type="nucleotide sequence ID" value="XM_012822960.3"/>
</dbReference>
<keyword evidence="10" id="KW-0496">Mitochondrion</keyword>
<evidence type="ECO:0000256" key="13">
    <source>
        <dbReference type="ARBA" id="ARBA00066590"/>
    </source>
</evidence>
<evidence type="ECO:0000256" key="4">
    <source>
        <dbReference type="ARBA" id="ARBA00022741"/>
    </source>
</evidence>
<dbReference type="GO" id="GO:0005524">
    <property type="term" value="F:ATP binding"/>
    <property type="evidence" value="ECO:0007669"/>
    <property type="project" value="UniProtKB-KW"/>
</dbReference>
<dbReference type="PIRSF" id="PIRSF019736">
    <property type="entry name" value="dTMP_TKRP1"/>
    <property type="match status" value="1"/>
</dbReference>
<evidence type="ECO:0000256" key="12">
    <source>
        <dbReference type="ARBA" id="ARBA00051598"/>
    </source>
</evidence>
<accession>A0A6P3VRL7</accession>
<comment type="catalytic activity">
    <reaction evidence="12">
        <text>dCMP + ATP = dCDP + ADP</text>
        <dbReference type="Rhea" id="RHEA:25094"/>
        <dbReference type="ChEBI" id="CHEBI:30616"/>
        <dbReference type="ChEBI" id="CHEBI:57566"/>
        <dbReference type="ChEBI" id="CHEBI:58593"/>
        <dbReference type="ChEBI" id="CHEBI:456216"/>
        <dbReference type="EC" id="2.7.4.14"/>
    </reaction>
</comment>
<keyword evidence="8" id="KW-0665">Pyrimidine biosynthesis</keyword>
<evidence type="ECO:0000256" key="7">
    <source>
        <dbReference type="ARBA" id="ARBA00022946"/>
    </source>
</evidence>
<evidence type="ECO:0000256" key="2">
    <source>
        <dbReference type="ARBA" id="ARBA00009776"/>
    </source>
</evidence>
<dbReference type="CTD" id="129607"/>
<dbReference type="GO" id="GO:0006235">
    <property type="term" value="P:dTTP biosynthetic process"/>
    <property type="evidence" value="ECO:0007669"/>
    <property type="project" value="TreeGrafter"/>
</dbReference>
<evidence type="ECO:0000256" key="11">
    <source>
        <dbReference type="ARBA" id="ARBA00051396"/>
    </source>
</evidence>
<dbReference type="EC" id="2.7.4.14" evidence="13"/>
<dbReference type="InterPro" id="IPR014505">
    <property type="entry name" value="UMP-CMP_kinase_2"/>
</dbReference>
<dbReference type="InterPro" id="IPR039430">
    <property type="entry name" value="Thymidylate_kin-like_dom"/>
</dbReference>
<reference evidence="18" key="1">
    <citation type="submission" date="2025-08" db="UniProtKB">
        <authorList>
            <consortium name="RefSeq"/>
        </authorList>
    </citation>
    <scope>IDENTIFICATION</scope>
</reference>
<evidence type="ECO:0000256" key="8">
    <source>
        <dbReference type="ARBA" id="ARBA00022975"/>
    </source>
</evidence>
<evidence type="ECO:0000313" key="17">
    <source>
        <dbReference type="Proteomes" id="UP000515152"/>
    </source>
</evidence>
<keyword evidence="7" id="KW-0809">Transit peptide</keyword>
<dbReference type="PANTHER" id="PTHR10344">
    <property type="entry name" value="THYMIDYLATE KINASE"/>
    <property type="match status" value="1"/>
</dbReference>
<dbReference type="PANTHER" id="PTHR10344:SF4">
    <property type="entry name" value="UMP-CMP KINASE 2, MITOCHONDRIAL"/>
    <property type="match status" value="1"/>
</dbReference>
<comment type="catalytic activity">
    <reaction evidence="11">
        <text>CMP + ATP = CDP + ADP</text>
        <dbReference type="Rhea" id="RHEA:11600"/>
        <dbReference type="ChEBI" id="CHEBI:30616"/>
        <dbReference type="ChEBI" id="CHEBI:58069"/>
        <dbReference type="ChEBI" id="CHEBI:60377"/>
        <dbReference type="ChEBI" id="CHEBI:456216"/>
        <dbReference type="EC" id="2.7.4.14"/>
    </reaction>
</comment>
<dbReference type="FunFam" id="3.40.50.300:FF:001133">
    <property type="entry name" value="UMP-CMP kinase 2, mitochondrial"/>
    <property type="match status" value="1"/>
</dbReference>
<evidence type="ECO:0000256" key="1">
    <source>
        <dbReference type="ARBA" id="ARBA00004173"/>
    </source>
</evidence>
<evidence type="ECO:0000256" key="9">
    <source>
        <dbReference type="ARBA" id="ARBA00023054"/>
    </source>
</evidence>
<dbReference type="GO" id="GO:0006227">
    <property type="term" value="P:dUDP biosynthetic process"/>
    <property type="evidence" value="ECO:0007669"/>
    <property type="project" value="TreeGrafter"/>
</dbReference>
<dbReference type="GO" id="GO:0005739">
    <property type="term" value="C:mitochondrion"/>
    <property type="evidence" value="ECO:0007669"/>
    <property type="project" value="UniProtKB-SubCell"/>
</dbReference>
<dbReference type="InterPro" id="IPR027417">
    <property type="entry name" value="P-loop_NTPase"/>
</dbReference>
<dbReference type="GO" id="GO:0004798">
    <property type="term" value="F:dTMP kinase activity"/>
    <property type="evidence" value="ECO:0007669"/>
    <property type="project" value="TreeGrafter"/>
</dbReference>
<keyword evidence="3" id="KW-0808">Transferase</keyword>
<keyword evidence="4" id="KW-0547">Nucleotide-binding</keyword>
<dbReference type="OrthoDB" id="425602at2759"/>
<keyword evidence="6" id="KW-0067">ATP-binding</keyword>
<dbReference type="Gene3D" id="3.40.50.300">
    <property type="entry name" value="P-loop containing nucleotide triphosphate hydrolases"/>
    <property type="match status" value="1"/>
</dbReference>
<comment type="similarity">
    <text evidence="2">Belongs to the thymidylate kinase family.</text>
</comment>
<sequence length="419" mass="47373">MARRMILNLGQWCSRIFGVECDKRTGPVYFALHKDKQTDQRGNELRQLFGDGKVYSFHVRCKDRIQRSKFDELLQNKLSSIPSDDCTIMEMSSFLPSVQQSFIKGFLLKLNSDNTITEKVVDELLRVDAVSVCSYVQDRDEVWWQQHLSPSEEGTVMSTRYCVIATGAPELHPSILNIINNDVFYSFEEAYNVLTECSDIIPESKAVLDLADQRIDLSETGKFPVIVIEGLDATGKTTLTESLKEAMNAALLRSPPHCLAPLRPRFDCEPPLIRRAFYALGNYITAGQIARESSKAPVIVDRYWHSTAAYAIATAVSGGVGNLPASRSEVYRWPKDLLPPSLVLLLTIDPEERQRRLRGRGLEQTREEAELEANHLFRQKVEEAYRRIEDPACVTVDASPSPDKVLQQVLLLIKNKCHL</sequence>
<proteinExistence type="inferred from homology"/>
<evidence type="ECO:0000259" key="16">
    <source>
        <dbReference type="Pfam" id="PF02223"/>
    </source>
</evidence>
<dbReference type="KEGG" id="char:105896219"/>
<gene>
    <name evidence="18" type="primary">cmpk2</name>
</gene>
<keyword evidence="5 18" id="KW-0418">Kinase</keyword>
<dbReference type="GeneID" id="105896219"/>
<evidence type="ECO:0000256" key="10">
    <source>
        <dbReference type="ARBA" id="ARBA00023128"/>
    </source>
</evidence>
<evidence type="ECO:0000256" key="15">
    <source>
        <dbReference type="ARBA" id="ARBA00076149"/>
    </source>
</evidence>
<dbReference type="AlphaFoldDB" id="A0A6P3VRL7"/>
<dbReference type="GO" id="GO:0006233">
    <property type="term" value="P:dTDP biosynthetic process"/>
    <property type="evidence" value="ECO:0007669"/>
    <property type="project" value="TreeGrafter"/>
</dbReference>
<comment type="subcellular location">
    <subcellularLocation>
        <location evidence="1">Mitochondrion</location>
    </subcellularLocation>
</comment>
<protein>
    <recommendedName>
        <fullName evidence="14">UMP-CMP kinase 2, mitochondrial</fullName>
        <ecNumber evidence="13">2.7.4.14</ecNumber>
    </recommendedName>
    <alternativeName>
        <fullName evidence="15">Nucleoside-diphosphate kinase</fullName>
    </alternativeName>
</protein>
<dbReference type="GO" id="GO:0050145">
    <property type="term" value="F:nucleoside monophosphate kinase activity"/>
    <property type="evidence" value="ECO:0007669"/>
    <property type="project" value="InterPro"/>
</dbReference>
<organism evidence="17 18">
    <name type="scientific">Clupea harengus</name>
    <name type="common">Atlantic herring</name>
    <dbReference type="NCBI Taxonomy" id="7950"/>
    <lineage>
        <taxon>Eukaryota</taxon>
        <taxon>Metazoa</taxon>
        <taxon>Chordata</taxon>
        <taxon>Craniata</taxon>
        <taxon>Vertebrata</taxon>
        <taxon>Euteleostomi</taxon>
        <taxon>Actinopterygii</taxon>
        <taxon>Neopterygii</taxon>
        <taxon>Teleostei</taxon>
        <taxon>Clupei</taxon>
        <taxon>Clupeiformes</taxon>
        <taxon>Clupeoidei</taxon>
        <taxon>Clupeidae</taxon>
        <taxon>Clupea</taxon>
    </lineage>
</organism>
<evidence type="ECO:0000256" key="3">
    <source>
        <dbReference type="ARBA" id="ARBA00022679"/>
    </source>
</evidence>